<protein>
    <submittedName>
        <fullName evidence="2">Uncharacterized protein</fullName>
    </submittedName>
</protein>
<gene>
    <name evidence="2" type="ORF">MtrunA17_Chr1g0182001</name>
</gene>
<evidence type="ECO:0000256" key="1">
    <source>
        <dbReference type="SAM" id="Coils"/>
    </source>
</evidence>
<proteinExistence type="predicted"/>
<evidence type="ECO:0000313" key="2">
    <source>
        <dbReference type="EMBL" id="RHN79866.1"/>
    </source>
</evidence>
<accession>A0A396JNJ2</accession>
<name>A0A396JNJ2_MEDTR</name>
<dbReference type="Proteomes" id="UP000265566">
    <property type="component" value="Chromosome 1"/>
</dbReference>
<dbReference type="EMBL" id="PSQE01000001">
    <property type="protein sequence ID" value="RHN79866.1"/>
    <property type="molecule type" value="Genomic_DNA"/>
</dbReference>
<dbReference type="PANTHER" id="PTHR34121">
    <property type="entry name" value="MYOSIN-11"/>
    <property type="match status" value="1"/>
</dbReference>
<keyword evidence="1" id="KW-0175">Coiled coil</keyword>
<organism evidence="2">
    <name type="scientific">Medicago truncatula</name>
    <name type="common">Barrel medic</name>
    <name type="synonym">Medicago tribuloides</name>
    <dbReference type="NCBI Taxonomy" id="3880"/>
    <lineage>
        <taxon>Eukaryota</taxon>
        <taxon>Viridiplantae</taxon>
        <taxon>Streptophyta</taxon>
        <taxon>Embryophyta</taxon>
        <taxon>Tracheophyta</taxon>
        <taxon>Spermatophyta</taxon>
        <taxon>Magnoliopsida</taxon>
        <taxon>eudicotyledons</taxon>
        <taxon>Gunneridae</taxon>
        <taxon>Pentapetalae</taxon>
        <taxon>rosids</taxon>
        <taxon>fabids</taxon>
        <taxon>Fabales</taxon>
        <taxon>Fabaceae</taxon>
        <taxon>Papilionoideae</taxon>
        <taxon>50 kb inversion clade</taxon>
        <taxon>NPAAA clade</taxon>
        <taxon>Hologalegina</taxon>
        <taxon>IRL clade</taxon>
        <taxon>Trifolieae</taxon>
        <taxon>Medicago</taxon>
    </lineage>
</organism>
<feature type="coiled-coil region" evidence="1">
    <location>
        <begin position="295"/>
        <end position="322"/>
    </location>
</feature>
<dbReference type="PANTHER" id="PTHR34121:SF5">
    <property type="entry name" value="CENTROSOMAL PROTEIN OF 135 KDA-LIKE PROTEIN"/>
    <property type="match status" value="1"/>
</dbReference>
<sequence length="467" mass="53206">MSWVRSAVNKAVEAGGQSNLSRTVRNYADSVVLHASNAVVGGAKIIQERIVSRNMQSFRLTVKRLEEVSVSCKGIERVQLLRRWLVSLKEVERFSATCTKTDTDAKDSDDHFVSDDFKDSPTLVCELNQSIYYVDPGVADEPRTFRDVFLHSQALEGITLSMILEAPNEEEISLLSEIYGLCIKGGKEEQTALLSSVQELAKAFSGYEDEVLAFDEVMKNIQMCSKLEELLLKKKYFIYGDSPQLHAEKVDKLKILSESLANSTTKAESRILEHRSQKEEALHFRVTKSSEVSQIEKVNMLLTSARTRLRNAKEEKEQFDDASNDIIVHLKTKDDEMQRAIASYTSEANVVNRWINFLEHTWVFQTSLKKKNEEQVNAELERYGDYFVNLVVNLLSSYKEKLGSSVTQIKTLVENLSTSQRLEIPVEVDNDGSRVVNPRKKLEDEYLEIESKVFIYLYNVLSPSMRL</sequence>
<reference evidence="2" key="1">
    <citation type="journal article" date="2018" name="Nat. Plants">
        <title>Whole-genome landscape of Medicago truncatula symbiotic genes.</title>
        <authorList>
            <person name="Pecrix Y."/>
            <person name="Gamas P."/>
            <person name="Carrere S."/>
        </authorList>
    </citation>
    <scope>NUCLEOTIDE SEQUENCE</scope>
    <source>
        <tissue evidence="2">Leaves</tissue>
    </source>
</reference>
<dbReference type="AlphaFoldDB" id="A0A396JNJ2"/>
<comment type="caution">
    <text evidence="2">The sequence shown here is derived from an EMBL/GenBank/DDBJ whole genome shotgun (WGS) entry which is preliminary data.</text>
</comment>
<dbReference type="Gramene" id="rna3714">
    <property type="protein sequence ID" value="RHN79866.1"/>
    <property type="gene ID" value="gene3714"/>
</dbReference>